<dbReference type="InterPro" id="IPR036388">
    <property type="entry name" value="WH-like_DNA-bd_sf"/>
</dbReference>
<dbReference type="OrthoDB" id="1755545at2"/>
<dbReference type="GO" id="GO:0006950">
    <property type="term" value="P:response to stress"/>
    <property type="evidence" value="ECO:0007669"/>
    <property type="project" value="TreeGrafter"/>
</dbReference>
<proteinExistence type="predicted"/>
<dbReference type="KEGG" id="cck:Ccar_10520"/>
<dbReference type="PANTHER" id="PTHR33164:SF58">
    <property type="entry name" value="DNA-BINDING TRANSCRIPTIONAL REPRESSOR SCOC"/>
    <property type="match status" value="1"/>
</dbReference>
<keyword evidence="3" id="KW-1185">Reference proteome</keyword>
<dbReference type="RefSeq" id="WP_007059385.1">
    <property type="nucleotide sequence ID" value="NZ_ACVI01000005.1"/>
</dbReference>
<dbReference type="InterPro" id="IPR000835">
    <property type="entry name" value="HTH_MarR-typ"/>
</dbReference>
<dbReference type="eggNOG" id="COG1846">
    <property type="taxonomic scope" value="Bacteria"/>
</dbReference>
<evidence type="ECO:0000313" key="2">
    <source>
        <dbReference type="EMBL" id="EET89061.1"/>
    </source>
</evidence>
<dbReference type="InterPro" id="IPR036390">
    <property type="entry name" value="WH_DNA-bd_sf"/>
</dbReference>
<dbReference type="Gene3D" id="1.10.10.10">
    <property type="entry name" value="Winged helix-like DNA-binding domain superfamily/Winged helix DNA-binding domain"/>
    <property type="match status" value="1"/>
</dbReference>
<feature type="domain" description="HTH marR-type" evidence="1">
    <location>
        <begin position="10"/>
        <end position="144"/>
    </location>
</feature>
<evidence type="ECO:0000313" key="3">
    <source>
        <dbReference type="Proteomes" id="UP000004198"/>
    </source>
</evidence>
<accession>C6PNY3</accession>
<comment type="caution">
    <text evidence="2">The sequence shown here is derived from an EMBL/GenBank/DDBJ whole genome shotgun (WGS) entry which is preliminary data.</text>
</comment>
<protein>
    <submittedName>
        <fullName evidence="2">Transcriptional regulator, MarR family</fullName>
    </submittedName>
</protein>
<dbReference type="SMART" id="SM00347">
    <property type="entry name" value="HTH_MARR"/>
    <property type="match status" value="1"/>
</dbReference>
<dbReference type="GO" id="GO:0003700">
    <property type="term" value="F:DNA-binding transcription factor activity"/>
    <property type="evidence" value="ECO:0007669"/>
    <property type="project" value="InterPro"/>
</dbReference>
<organism evidence="2 3">
    <name type="scientific">Clostridium carboxidivorans P7</name>
    <dbReference type="NCBI Taxonomy" id="536227"/>
    <lineage>
        <taxon>Bacteria</taxon>
        <taxon>Bacillati</taxon>
        <taxon>Bacillota</taxon>
        <taxon>Clostridia</taxon>
        <taxon>Eubacteriales</taxon>
        <taxon>Clostridiaceae</taxon>
        <taxon>Clostridium</taxon>
    </lineage>
</organism>
<dbReference type="Proteomes" id="UP000004198">
    <property type="component" value="Unassembled WGS sequence"/>
</dbReference>
<dbReference type="AlphaFoldDB" id="C6PNY3"/>
<dbReference type="InterPro" id="IPR039422">
    <property type="entry name" value="MarR/SlyA-like"/>
</dbReference>
<gene>
    <name evidence="2" type="ORF">CcarbDRAFT_0500</name>
</gene>
<name>C6PNY3_9CLOT</name>
<dbReference type="SUPFAM" id="SSF46785">
    <property type="entry name" value="Winged helix' DNA-binding domain"/>
    <property type="match status" value="1"/>
</dbReference>
<evidence type="ECO:0000259" key="1">
    <source>
        <dbReference type="PROSITE" id="PS50995"/>
    </source>
</evidence>
<dbReference type="PANTHER" id="PTHR33164">
    <property type="entry name" value="TRANSCRIPTIONAL REGULATOR, MARR FAMILY"/>
    <property type="match status" value="1"/>
</dbReference>
<reference evidence="2 3" key="1">
    <citation type="submission" date="2009-06" db="EMBL/GenBank/DDBJ databases">
        <title>The draft genome of Clostridium carboxidivorans P7.</title>
        <authorList>
            <consortium name="US DOE Joint Genome Institute (JGI-PGF)"/>
            <person name="Lucas S."/>
            <person name="Copeland A."/>
            <person name="Lapidus A."/>
            <person name="Glavina del Rio T."/>
            <person name="Tice H."/>
            <person name="Bruce D."/>
            <person name="Goodwin L."/>
            <person name="Pitluck S."/>
            <person name="Larimer F."/>
            <person name="Land M.L."/>
            <person name="Hauser L."/>
            <person name="Hemme C.L."/>
        </authorList>
    </citation>
    <scope>NUCLEOTIDE SEQUENCE [LARGE SCALE GENOMIC DNA]</scope>
    <source>
        <strain evidence="2 3">P7</strain>
    </source>
</reference>
<dbReference type="PROSITE" id="PS50995">
    <property type="entry name" value="HTH_MARR_2"/>
    <property type="match status" value="1"/>
</dbReference>
<sequence length="156" mass="18030">MKKVEKTSDIQYLFGALFLIANKVDTLLGREFKKFDITTKQWFLSIVIDNLFDNPPTIKEAAKEMGSSHQNVKQVALKLQEKDLLILDKDEKDARVTRLKLTEYSYNLLTKLREEGNTFIESLFKGIGKDELTTTRKVIQKIILNADEMDMKNNNV</sequence>
<dbReference type="STRING" id="536227.Ccar_10520"/>
<dbReference type="EMBL" id="ACVI01000005">
    <property type="protein sequence ID" value="EET89061.1"/>
    <property type="molecule type" value="Genomic_DNA"/>
</dbReference>
<dbReference type="PATRIC" id="fig|536227.13.peg.2201"/>